<dbReference type="AlphaFoldDB" id="A0AAJ6QM96"/>
<evidence type="ECO:0000259" key="13">
    <source>
        <dbReference type="Pfam" id="PF17753"/>
    </source>
</evidence>
<dbReference type="GO" id="GO:0004567">
    <property type="term" value="F:beta-mannosidase activity"/>
    <property type="evidence" value="ECO:0007669"/>
    <property type="project" value="UniProtKB-EC"/>
</dbReference>
<dbReference type="PANTHER" id="PTHR43730:SF1">
    <property type="entry name" value="BETA-MANNOSIDASE"/>
    <property type="match status" value="1"/>
</dbReference>
<dbReference type="InterPro" id="IPR036156">
    <property type="entry name" value="Beta-gal/glucu_dom_sf"/>
</dbReference>
<feature type="domain" description="Beta-mannosidase-like galactose-binding" evidence="15">
    <location>
        <begin position="29"/>
        <end position="205"/>
    </location>
</feature>
<dbReference type="GO" id="GO:0005764">
    <property type="term" value="C:lysosome"/>
    <property type="evidence" value="ECO:0007669"/>
    <property type="project" value="UniProtKB-SubCell"/>
</dbReference>
<dbReference type="SUPFAM" id="SSF49785">
    <property type="entry name" value="Galactose-binding domain-like"/>
    <property type="match status" value="1"/>
</dbReference>
<evidence type="ECO:0000256" key="10">
    <source>
        <dbReference type="ARBA" id="ARBA00023295"/>
    </source>
</evidence>
<feature type="domain" description="Mannosidase Ig/CBM-like" evidence="14">
    <location>
        <begin position="710"/>
        <end position="799"/>
    </location>
</feature>
<dbReference type="FunFam" id="2.60.120.260:FF:000060">
    <property type="entry name" value="Probable beta-mannosidase"/>
    <property type="match status" value="1"/>
</dbReference>
<dbReference type="SUPFAM" id="SSF49303">
    <property type="entry name" value="beta-Galactosidase/glucuronidase domain"/>
    <property type="match status" value="2"/>
</dbReference>
<dbReference type="Pfam" id="PF17786">
    <property type="entry name" value="Mannosidase_ig"/>
    <property type="match status" value="1"/>
</dbReference>
<evidence type="ECO:0000256" key="4">
    <source>
        <dbReference type="ARBA" id="ARBA00007401"/>
    </source>
</evidence>
<evidence type="ECO:0000259" key="14">
    <source>
        <dbReference type="Pfam" id="PF17786"/>
    </source>
</evidence>
<dbReference type="GeneID" id="100909189"/>
<dbReference type="Pfam" id="PF17753">
    <property type="entry name" value="Ig_mannosidase"/>
    <property type="match status" value="1"/>
</dbReference>
<dbReference type="InterPro" id="IPR008979">
    <property type="entry name" value="Galactose-bd-like_sf"/>
</dbReference>
<dbReference type="InterPro" id="IPR041625">
    <property type="entry name" value="Beta-mannosidase_Ig"/>
</dbReference>
<keyword evidence="7" id="KW-0378">Hydrolase</keyword>
<evidence type="ECO:0000256" key="2">
    <source>
        <dbReference type="ARBA" id="ARBA00004371"/>
    </source>
</evidence>
<dbReference type="FunFam" id="3.20.20.80:FF:000050">
    <property type="entry name" value="Beta-mannosidase B"/>
    <property type="match status" value="1"/>
</dbReference>
<dbReference type="InterPro" id="IPR050887">
    <property type="entry name" value="Beta-mannosidase_GH2"/>
</dbReference>
<evidence type="ECO:0000256" key="7">
    <source>
        <dbReference type="ARBA" id="ARBA00022801"/>
    </source>
</evidence>
<dbReference type="EC" id="3.2.1.25" evidence="5"/>
<evidence type="ECO:0000256" key="5">
    <source>
        <dbReference type="ARBA" id="ARBA00012754"/>
    </source>
</evidence>
<sequence length="895" mass="101600">MALATCVVFLTTLAVGTLGHSISLSGPSWKVSNTNGSISIPAKVPGGVYSDLQRAGIISDPYYRFNDVLQRWVSNEDWTWTSTFSVPESTLAFANLNLVFHGIDTVARVILNGKEILSTDNMFRRYRVDVRGILKTENELVVKITSPIFYALNQFTEYYNNNYTVYPTSHPNAQHGVEHANFVRKMQSSFSWDWGPAFPSLGIWKDVEIEYYESVKLRDVVVGLAERENHWNVTLALYVEGNQLPSEVTVKADLEGIGQLFSGSAPIVDGKIVLTNINIDERKVRRWWPNGFGEQVLYKLGVDVDGSSKEVKIGFRTVKVVQSTIPGATGLSFYFKVNGWPVYAKGSNLIPIEVLQEKVTKEKIRRIMQATKDANMNMLRIWGGGTYELDEVYEAADEMGILIWQDMMFACALYPTNKEFLDTVSEELRQNVRRIQHHTSIALWAGNNENEMAISGMWWPETLFDITRYKNDYRTLYVHTMKPIIEEIDPWRTYIISSPSNGLETDKENFVASDPNSSLYGDVHFYNYLIDSWNPSNFPSARFVSEFGFQSFPSLRTWKQATDTDEDLVFPLSELVNHRQHHTVVLIIPGNANLERKVYSKFNGPKVNLSSTDQFGVFCYLTQINQAMSIKTAVEKFRRDRSTVKPKSGEGNNMGALYWQLNDVWQAPTWASLEYDGTWKMLHNYAKNFFEPVLITAHRESSLWSNKDIIEVWLISELEAPEKVNVTVEVFSFDSFKPIRSILQEKTLCSDCSMLSNTLNTEDLFAEPCSTDRCFLIVSMFDKKKQLISENWLLAEAPKKIKTLIDADIKVTSVDGPKLRSDGRNEFEIVVEASAPAPFTWLEAGSVAGHFSDNGFFLHAPKKFLNFITSDGSITQDQLTGELSVIQYSRSVDLA</sequence>
<dbReference type="CTD" id="40524"/>
<evidence type="ECO:0000256" key="9">
    <source>
        <dbReference type="ARBA" id="ARBA00023228"/>
    </source>
</evidence>
<feature type="chain" id="PRO_5042513315" description="beta-mannosidase" evidence="12">
    <location>
        <begin position="20"/>
        <end position="895"/>
    </location>
</feature>
<evidence type="ECO:0000256" key="8">
    <source>
        <dbReference type="ARBA" id="ARBA00023180"/>
    </source>
</evidence>
<organism evidence="16 17">
    <name type="scientific">Galendromus occidentalis</name>
    <name type="common">western predatory mite</name>
    <dbReference type="NCBI Taxonomy" id="34638"/>
    <lineage>
        <taxon>Eukaryota</taxon>
        <taxon>Metazoa</taxon>
        <taxon>Ecdysozoa</taxon>
        <taxon>Arthropoda</taxon>
        <taxon>Chelicerata</taxon>
        <taxon>Arachnida</taxon>
        <taxon>Acari</taxon>
        <taxon>Parasitiformes</taxon>
        <taxon>Mesostigmata</taxon>
        <taxon>Gamasina</taxon>
        <taxon>Phytoseioidea</taxon>
        <taxon>Phytoseiidae</taxon>
        <taxon>Typhlodrominae</taxon>
        <taxon>Galendromus</taxon>
    </lineage>
</organism>
<keyword evidence="8" id="KW-0325">Glycoprotein</keyword>
<dbReference type="InterPro" id="IPR041447">
    <property type="entry name" value="Mannosidase_ig"/>
</dbReference>
<keyword evidence="9" id="KW-0458">Lysosome</keyword>
<dbReference type="Gene3D" id="2.60.120.260">
    <property type="entry name" value="Galactose-binding domain-like"/>
    <property type="match status" value="1"/>
</dbReference>
<dbReference type="GO" id="GO:0006516">
    <property type="term" value="P:glycoprotein catabolic process"/>
    <property type="evidence" value="ECO:0007669"/>
    <property type="project" value="TreeGrafter"/>
</dbReference>
<dbReference type="SUPFAM" id="SSF51445">
    <property type="entry name" value="(Trans)glycosidases"/>
    <property type="match status" value="1"/>
</dbReference>
<comment type="pathway">
    <text evidence="3">Glycan metabolism; N-glycan degradation.</text>
</comment>
<gene>
    <name evidence="17" type="primary">LOC100909189</name>
</gene>
<name>A0AAJ6QM96_9ACAR</name>
<evidence type="ECO:0000256" key="6">
    <source>
        <dbReference type="ARBA" id="ARBA00022729"/>
    </source>
</evidence>
<protein>
    <recommendedName>
        <fullName evidence="5">beta-mannosidase</fullName>
        <ecNumber evidence="5">3.2.1.25</ecNumber>
    </recommendedName>
    <alternativeName>
        <fullName evidence="11">Mannanase</fullName>
    </alternativeName>
</protein>
<evidence type="ECO:0000259" key="15">
    <source>
        <dbReference type="Pfam" id="PF22666"/>
    </source>
</evidence>
<feature type="signal peptide" evidence="12">
    <location>
        <begin position="1"/>
        <end position="19"/>
    </location>
</feature>
<accession>A0AAJ6QM96</accession>
<proteinExistence type="inferred from homology"/>
<dbReference type="Pfam" id="PF22666">
    <property type="entry name" value="Glyco_hydro_2_N2"/>
    <property type="match status" value="1"/>
</dbReference>
<dbReference type="KEGG" id="goe:100909189"/>
<dbReference type="PANTHER" id="PTHR43730">
    <property type="entry name" value="BETA-MANNOSIDASE"/>
    <property type="match status" value="1"/>
</dbReference>
<evidence type="ECO:0000313" key="17">
    <source>
        <dbReference type="RefSeq" id="XP_003737413.1"/>
    </source>
</evidence>
<feature type="domain" description="Beta-mannosidase Ig-fold" evidence="13">
    <location>
        <begin position="823"/>
        <end position="885"/>
    </location>
</feature>
<dbReference type="InterPro" id="IPR013783">
    <property type="entry name" value="Ig-like_fold"/>
</dbReference>
<reference evidence="17" key="1">
    <citation type="submission" date="2025-08" db="UniProtKB">
        <authorList>
            <consortium name="RefSeq"/>
        </authorList>
    </citation>
    <scope>IDENTIFICATION</scope>
</reference>
<dbReference type="Proteomes" id="UP000694867">
    <property type="component" value="Unplaced"/>
</dbReference>
<comment type="subcellular location">
    <subcellularLocation>
        <location evidence="2">Lysosome</location>
    </subcellularLocation>
</comment>
<evidence type="ECO:0000256" key="12">
    <source>
        <dbReference type="SAM" id="SignalP"/>
    </source>
</evidence>
<comment type="catalytic activity">
    <reaction evidence="1">
        <text>Hydrolysis of terminal, non-reducing beta-D-mannose residues in beta-D-mannosides.</text>
        <dbReference type="EC" id="3.2.1.25"/>
    </reaction>
</comment>
<keyword evidence="10" id="KW-0326">Glycosidase</keyword>
<dbReference type="Gene3D" id="2.60.40.10">
    <property type="entry name" value="Immunoglobulins"/>
    <property type="match status" value="2"/>
</dbReference>
<evidence type="ECO:0000256" key="3">
    <source>
        <dbReference type="ARBA" id="ARBA00004740"/>
    </source>
</evidence>
<dbReference type="RefSeq" id="XP_003737413.1">
    <property type="nucleotide sequence ID" value="XM_003737365.1"/>
</dbReference>
<comment type="similarity">
    <text evidence="4">Belongs to the glycosyl hydrolase 2 family.</text>
</comment>
<evidence type="ECO:0000256" key="1">
    <source>
        <dbReference type="ARBA" id="ARBA00000829"/>
    </source>
</evidence>
<keyword evidence="16" id="KW-1185">Reference proteome</keyword>
<dbReference type="InterPro" id="IPR017853">
    <property type="entry name" value="GH"/>
</dbReference>
<dbReference type="InterPro" id="IPR054593">
    <property type="entry name" value="Beta-mannosidase-like_N2"/>
</dbReference>
<keyword evidence="6 12" id="KW-0732">Signal</keyword>
<evidence type="ECO:0000313" key="16">
    <source>
        <dbReference type="Proteomes" id="UP000694867"/>
    </source>
</evidence>
<dbReference type="Gene3D" id="3.20.20.80">
    <property type="entry name" value="Glycosidases"/>
    <property type="match status" value="1"/>
</dbReference>
<evidence type="ECO:0000256" key="11">
    <source>
        <dbReference type="ARBA" id="ARBA00033445"/>
    </source>
</evidence>